<gene>
    <name evidence="1" type="ORF">MML48_5g00011832</name>
</gene>
<organism evidence="1 2">
    <name type="scientific">Holotrichia oblita</name>
    <name type="common">Chafer beetle</name>
    <dbReference type="NCBI Taxonomy" id="644536"/>
    <lineage>
        <taxon>Eukaryota</taxon>
        <taxon>Metazoa</taxon>
        <taxon>Ecdysozoa</taxon>
        <taxon>Arthropoda</taxon>
        <taxon>Hexapoda</taxon>
        <taxon>Insecta</taxon>
        <taxon>Pterygota</taxon>
        <taxon>Neoptera</taxon>
        <taxon>Endopterygota</taxon>
        <taxon>Coleoptera</taxon>
        <taxon>Polyphaga</taxon>
        <taxon>Scarabaeiformia</taxon>
        <taxon>Scarabaeidae</taxon>
        <taxon>Melolonthinae</taxon>
        <taxon>Holotrichia</taxon>
    </lineage>
</organism>
<keyword evidence="2" id="KW-1185">Reference proteome</keyword>
<accession>A0ACB9T5N5</accession>
<evidence type="ECO:0000313" key="2">
    <source>
        <dbReference type="Proteomes" id="UP001056778"/>
    </source>
</evidence>
<name>A0ACB9T5N5_HOLOL</name>
<comment type="caution">
    <text evidence="1">The sequence shown here is derived from an EMBL/GenBank/DDBJ whole genome shotgun (WGS) entry which is preliminary data.</text>
</comment>
<dbReference type="Proteomes" id="UP001056778">
    <property type="component" value="Chromosome 5"/>
</dbReference>
<protein>
    <submittedName>
        <fullName evidence="1">5-formyltetrahydrofolate cyclo-ligase-related</fullName>
    </submittedName>
</protein>
<proteinExistence type="predicted"/>
<evidence type="ECO:0000313" key="1">
    <source>
        <dbReference type="EMBL" id="KAI4462133.1"/>
    </source>
</evidence>
<reference evidence="1" key="1">
    <citation type="submission" date="2022-04" db="EMBL/GenBank/DDBJ databases">
        <title>Chromosome-scale genome assembly of Holotrichia oblita Faldermann.</title>
        <authorList>
            <person name="Rongchong L."/>
        </authorList>
    </citation>
    <scope>NUCLEOTIDE SEQUENCE</scope>
    <source>
        <strain evidence="1">81SQS9</strain>
    </source>
</reference>
<sequence length="1025" mass="117459">MGRRKQLSLIERGKVLAWYENGVSKKEIARRLKRSDHCVRNFLKDPDNYGKPKGQGRPRAVSERDKRAILRAASHSSASARVIAERAGVCIVEKKDTKQMFAMKYMNKNQCMERDALKNVLREVDILTKLDHPFLVNIWFSFQDEEDLFMVTDLLLGGDLRYHIAQEIHFSEDNVKLLVCEIAHALDYLKSRNIIHRDIKPDNILLDEGGHAHLTDFNIAILLENTHLATSMSGTKPYIAPEIFDCAVDLCVGYSYAVDWWSLGVVAFEMLRGCRPFDIHSNTTIQEVRILFHLGVEYPTCFSDSIIDLLSKLLCISPGARVSSIQELKKIKCLHRFDMDMVLQKKYKPPFCPPDGNSPIDPHQNLQHSSMIIPEFKIYNRYQELERRERERKELAWERELQIAMDLSDQATQKEESSTSHQIPTCQSCPKLGKGTGGDSPQKLRKMISYDSCSAVSKLAGKSEKCKSRRSSNEHVSTGKNLSVASEVNSSKSEAIGKELDTDAVRKKLQNIEFIDRTPSPSQELEEPIYRIKLEDDCTMSQTETSENQNHSDSSVTKPDEKENEVSKLQFRKKVWEYLEKNKLTNFPRPVYWRIPNFKGSEQAAAKLLELDEFKNVKYIEVNPDKPQEAARILVLENQKNLYVPVPRLKDGLLKYITIPEGATKNDIRNAVNRRGLEYNGQTIGINDEIQIDLLVLGSVAVSKEGYRIGKGRGYADLEFALLLEMGAVSDKTIVVTTVHDSQVFDTLPHEIFKDYDVPVDYILTPTQIIKIEKRLPRPTGIIWNILSQRRLNLMPVLKALKDIHDGKGKDTTLKDTDTDVEANEPRRRFPNRIKRLRRRRPRTDTKNSESQGEEASNNENVPQQRNYRRRKFFHRRKVARQQEKPSENGDTSVGENGQNAPKPPPPPRRNNRFPPFRRNLRQIDFSLMVSNIEKNVRVRDLKNALIERGIKPNVITWRGYKGICYLHYAKSNAKSVKPEKSPIVVDNVIEILQNLKISPDSETNLSVKIMEPVSRIETVNVTTV</sequence>
<dbReference type="EMBL" id="CM043019">
    <property type="protein sequence ID" value="KAI4462133.1"/>
    <property type="molecule type" value="Genomic_DNA"/>
</dbReference>